<accession>A0ABW9KFM4</accession>
<comment type="caution">
    <text evidence="2">The sequence shown here is derived from an EMBL/GenBank/DDBJ whole genome shotgun (WGS) entry which is preliminary data.</text>
</comment>
<dbReference type="Proteomes" id="UP001634747">
    <property type="component" value="Unassembled WGS sequence"/>
</dbReference>
<evidence type="ECO:0000313" key="2">
    <source>
        <dbReference type="EMBL" id="MFN2974248.1"/>
    </source>
</evidence>
<dbReference type="InterPro" id="IPR013083">
    <property type="entry name" value="Znf_RING/FYVE/PHD"/>
</dbReference>
<protein>
    <submittedName>
        <fullName evidence="2">UBP-type zinc finger domain-containing protein</fullName>
    </submittedName>
</protein>
<dbReference type="RefSeq" id="WP_263414182.1">
    <property type="nucleotide sequence ID" value="NZ_BAABBH010000001.1"/>
</dbReference>
<name>A0ABW9KFM4_9BACT</name>
<sequence length="88" mass="10042">MAQRCTHLDHIHNVKPHTHGCEECLKMGDTWVHLRLCLECGHVGCCDSSKNKHATKHFHATEHPIMRSIEPGETWGWCYIDEVGLNLA</sequence>
<dbReference type="InterPro" id="IPR001607">
    <property type="entry name" value="Znf_UBP"/>
</dbReference>
<proteinExistence type="predicted"/>
<keyword evidence="3" id="KW-1185">Reference proteome</keyword>
<gene>
    <name evidence="2" type="ORF">ACK2TP_00590</name>
</gene>
<dbReference type="SUPFAM" id="SSF57850">
    <property type="entry name" value="RING/U-box"/>
    <property type="match status" value="1"/>
</dbReference>
<feature type="domain" description="UBP-type" evidence="1">
    <location>
        <begin position="3"/>
        <end position="88"/>
    </location>
</feature>
<dbReference type="Pfam" id="PF02148">
    <property type="entry name" value="zf-UBP"/>
    <property type="match status" value="1"/>
</dbReference>
<reference evidence="2 3" key="1">
    <citation type="submission" date="2024-12" db="EMBL/GenBank/DDBJ databases">
        <authorList>
            <person name="Lee Y."/>
        </authorList>
    </citation>
    <scope>NUCLEOTIDE SEQUENCE [LARGE SCALE GENOMIC DNA]</scope>
    <source>
        <strain evidence="2 3">03SUJ4</strain>
    </source>
</reference>
<dbReference type="EMBL" id="JBJYXY010000001">
    <property type="protein sequence ID" value="MFN2974248.1"/>
    <property type="molecule type" value="Genomic_DNA"/>
</dbReference>
<dbReference type="PROSITE" id="PS50271">
    <property type="entry name" value="ZF_UBP"/>
    <property type="match status" value="1"/>
</dbReference>
<dbReference type="SMART" id="SM00290">
    <property type="entry name" value="ZnF_UBP"/>
    <property type="match status" value="1"/>
</dbReference>
<evidence type="ECO:0000259" key="1">
    <source>
        <dbReference type="PROSITE" id="PS50271"/>
    </source>
</evidence>
<evidence type="ECO:0000313" key="3">
    <source>
        <dbReference type="Proteomes" id="UP001634747"/>
    </source>
</evidence>
<dbReference type="Gene3D" id="3.30.40.10">
    <property type="entry name" value="Zinc/RING finger domain, C3HC4 (zinc finger)"/>
    <property type="match status" value="1"/>
</dbReference>
<organism evidence="2 3">
    <name type="scientific">Terriglobus aquaticus</name>
    <dbReference type="NCBI Taxonomy" id="940139"/>
    <lineage>
        <taxon>Bacteria</taxon>
        <taxon>Pseudomonadati</taxon>
        <taxon>Acidobacteriota</taxon>
        <taxon>Terriglobia</taxon>
        <taxon>Terriglobales</taxon>
        <taxon>Acidobacteriaceae</taxon>
        <taxon>Terriglobus</taxon>
    </lineage>
</organism>